<dbReference type="InterPro" id="IPR033140">
    <property type="entry name" value="Lipase_GDXG_put_SER_AS"/>
</dbReference>
<evidence type="ECO:0000256" key="2">
    <source>
        <dbReference type="SAM" id="MobiDB-lite"/>
    </source>
</evidence>
<protein>
    <recommendedName>
        <fullName evidence="3">Alpha/beta hydrolase fold-3 domain-containing protein</fullName>
    </recommendedName>
</protein>
<feature type="active site" evidence="1">
    <location>
        <position position="461"/>
    </location>
</feature>
<dbReference type="InterPro" id="IPR050466">
    <property type="entry name" value="Carboxylest/Gibb_receptor"/>
</dbReference>
<dbReference type="InterPro" id="IPR013094">
    <property type="entry name" value="AB_hydrolase_3"/>
</dbReference>
<dbReference type="InterPro" id="IPR029058">
    <property type="entry name" value="AB_hydrolase_fold"/>
</dbReference>
<evidence type="ECO:0000259" key="3">
    <source>
        <dbReference type="Pfam" id="PF07859"/>
    </source>
</evidence>
<feature type="region of interest" description="Disordered" evidence="2">
    <location>
        <begin position="143"/>
        <end position="187"/>
    </location>
</feature>
<organism evidence="4 5">
    <name type="scientific">Miscanthus lutarioriparius</name>
    <dbReference type="NCBI Taxonomy" id="422564"/>
    <lineage>
        <taxon>Eukaryota</taxon>
        <taxon>Viridiplantae</taxon>
        <taxon>Streptophyta</taxon>
        <taxon>Embryophyta</taxon>
        <taxon>Tracheophyta</taxon>
        <taxon>Spermatophyta</taxon>
        <taxon>Magnoliopsida</taxon>
        <taxon>Liliopsida</taxon>
        <taxon>Poales</taxon>
        <taxon>Poaceae</taxon>
        <taxon>PACMAD clade</taxon>
        <taxon>Panicoideae</taxon>
        <taxon>Andropogonodae</taxon>
        <taxon>Andropogoneae</taxon>
        <taxon>Saccharinae</taxon>
        <taxon>Miscanthus</taxon>
    </lineage>
</organism>
<feature type="compositionally biased region" description="Polar residues" evidence="2">
    <location>
        <begin position="144"/>
        <end position="153"/>
    </location>
</feature>
<accession>A0A811PQB0</accession>
<feature type="compositionally biased region" description="Basic residues" evidence="2">
    <location>
        <begin position="1"/>
        <end position="10"/>
    </location>
</feature>
<gene>
    <name evidence="4" type="ORF">NCGR_LOCUS29798</name>
</gene>
<dbReference type="PANTHER" id="PTHR23024">
    <property type="entry name" value="ARYLACETAMIDE DEACETYLASE"/>
    <property type="match status" value="1"/>
</dbReference>
<dbReference type="Gene3D" id="3.40.50.1820">
    <property type="entry name" value="alpha/beta hydrolase"/>
    <property type="match status" value="1"/>
</dbReference>
<dbReference type="Pfam" id="PF07859">
    <property type="entry name" value="Abhydrolase_3"/>
    <property type="match status" value="1"/>
</dbReference>
<proteinExistence type="predicted"/>
<evidence type="ECO:0000313" key="5">
    <source>
        <dbReference type="Proteomes" id="UP000604825"/>
    </source>
</evidence>
<dbReference type="SUPFAM" id="SSF53474">
    <property type="entry name" value="alpha/beta-Hydrolases"/>
    <property type="match status" value="1"/>
</dbReference>
<comment type="caution">
    <text evidence="4">The sequence shown here is derived from an EMBL/GenBank/DDBJ whole genome shotgun (WGS) entry which is preliminary data.</text>
</comment>
<dbReference type="AlphaFoldDB" id="A0A811PQB0"/>
<sequence>MALGRGRKPLGTRNFIDQESGQESEDCEDEEVISKERCLKNQQNREKRQEKYKDVQPTAIDLFKDFHCSKNKGFSEPIKKAIADMEAIMAEPVQDEEQPKSVNHDVSQVVKSTTFLQVAGIQPNSNNSSKGCTSSKFVDGHASKLQSNQSGAVSSRDPPPPKGCAAATSPWMRPTEPAETTTRRSQSDGYVGRLRKCFGPLTSCGSRLWPPPTGSYRVICLPRKFAAWFSLRLHSWRGSFSSALLLLLNLAGVLLAPPALPSGPASVGTSASASADGGGDDGEVDFFFFPFLVLYKSGRVQRFMGTDTVPASTDPATGVASRDVVVDAAAGLAVRLYLPPSLATNRTGTAGTDDDGGGGGSGSNRLPLLVFYHGGAFVTESAFSPTYHRYLNALVSRARVLVVSVEYHLAPEHRLPTAYDDAWAALRWALANARAGTGTTGTDPWLSRHADPARLFLAGDSAGGNIAHYVALHAGREGLGDGGAAATTIRGLALLDPHFWGKRPVPSETTDEDTRRWRERTWSFVCGGRYGIDDPVINPVAMPREEWRRLPCARVLVTVAGLDMLSARGRAYVHALRASGWPGEAELYETPGEYHVYFLNKPDSEKAAKEMEVLVNFINGDQVSNTASRMDA</sequence>
<dbReference type="Proteomes" id="UP000604825">
    <property type="component" value="Unassembled WGS sequence"/>
</dbReference>
<feature type="compositionally biased region" description="Acidic residues" evidence="2">
    <location>
        <begin position="20"/>
        <end position="31"/>
    </location>
</feature>
<evidence type="ECO:0000256" key="1">
    <source>
        <dbReference type="PROSITE-ProRule" id="PRU10038"/>
    </source>
</evidence>
<keyword evidence="5" id="KW-1185">Reference proteome</keyword>
<dbReference type="OrthoDB" id="408631at2759"/>
<feature type="domain" description="Alpha/beta hydrolase fold-3" evidence="3">
    <location>
        <begin position="369"/>
        <end position="598"/>
    </location>
</feature>
<dbReference type="EMBL" id="CAJGYO010000007">
    <property type="protein sequence ID" value="CAD6245493.1"/>
    <property type="molecule type" value="Genomic_DNA"/>
</dbReference>
<dbReference type="PROSITE" id="PS01174">
    <property type="entry name" value="LIPASE_GDXG_SER"/>
    <property type="match status" value="1"/>
</dbReference>
<reference evidence="4" key="1">
    <citation type="submission" date="2020-10" db="EMBL/GenBank/DDBJ databases">
        <authorList>
            <person name="Han B."/>
            <person name="Lu T."/>
            <person name="Zhao Q."/>
            <person name="Huang X."/>
            <person name="Zhao Y."/>
        </authorList>
    </citation>
    <scope>NUCLEOTIDE SEQUENCE</scope>
</reference>
<evidence type="ECO:0000313" key="4">
    <source>
        <dbReference type="EMBL" id="CAD6245493.1"/>
    </source>
</evidence>
<dbReference type="PANTHER" id="PTHR23024:SF146">
    <property type="entry name" value="OS08G0474866 PROTEIN"/>
    <property type="match status" value="1"/>
</dbReference>
<feature type="region of interest" description="Disordered" evidence="2">
    <location>
        <begin position="1"/>
        <end position="31"/>
    </location>
</feature>
<dbReference type="GO" id="GO:0016787">
    <property type="term" value="F:hydrolase activity"/>
    <property type="evidence" value="ECO:0007669"/>
    <property type="project" value="InterPro"/>
</dbReference>
<name>A0A811PQB0_9POAL</name>